<evidence type="ECO:0000313" key="3">
    <source>
        <dbReference type="Proteomes" id="UP000321154"/>
    </source>
</evidence>
<sequence length="1145" mass="119405">MRITPTVDQKDTPSMTRLPTAASAIALTALLVGGVLTPSAQAATPTPLPFVSALAFRTTGGDYIAYRESPEADTAGRHAFRATRHANAADALATATRVTLPDPGASAAPVSLPTGDGCLAPLPTESEPTLIASPEACTDPSATWRVTRDGLLRQSDDGAVRLGGVQAADPAVWPGTGLRPSLAGGGAPLADQRFDRRSIDARIAQVNDIARTAVVVGTATPYAVIRIGGITADVRGNGTFQLTATRLAPGSNSVHVEQIVAGDLFDATTLVADVVDGGRITAVAGDTVDLERGGDTAVLFGVGIRDAFARLEGTAEVTAPEGTRIAPGQRVLSADRRSAGGTWAADPGLDLTDGTFSTDGRRASFELSWSDDTTSLPRGGEVRWSVAVSTPASVGFGVSGTGTPSDFRAVGSTPVTITVPPREVTAEVTVPRELGPRATVSGGGHDGAAIEVSTEGRTLGSTRVVDEAWSLEIDPAIGPGRHALDVTQSVDGAPAGAARVEVDLGAAVDLLTPATGQVPPGLTTVSGTGADGAEVTVATDDTTVVVPVADGTWSAEVELAPGHAETAVVVSQRARGDVRSSDEVRVVPDARQEIAPVAIGGPADGWYRENVVTSLSGSATPYARVVVRNQWGNEAGRASADALGRWSIDRTWGPTAVYRLTATQTLVDGRGSVSAEFTLLPLGSFRPLAVTSHAARDTYVPGTTIFRGRATPGAWVTATNQWDRRLFATRASQTTGDWSAPAELGPVADYTVRVAQTAPDGQPDQIRIALSPVIGWVPTTVTSHIDGGEYVPGPVTLEGAGTPRASIVITNQWGGSMGRTTVGSDGRWSVRRDMGPRADYALTVTQTRGGDGDTIRLGLRAPAWRQLQLISPEVGDRYRPYEPTEFRGVATPHTEVVATTDLGAELFRTRVTADGSWSTVRAYGPVRTYAITLTQAATTGQGDDVRFVWAPDIPLAPIEVTTHRDGDTYRPGPLVLGGTATAGANITVTNQWGGAMGTAEVGVDGRWAVQRDYGPRSDYALTIVQERAGETDRTTLTLKAPVWRGLEIVSPAPGEGYDRDADTTFSGRATPFATIEVVTTSGTRIATPVADADGDWTFSRRFGPEHVYSLEFTQKAAGFDAETLPVFRFGPAEAVGHPRASTDER</sequence>
<feature type="region of interest" description="Disordered" evidence="1">
    <location>
        <begin position="337"/>
        <end position="357"/>
    </location>
</feature>
<evidence type="ECO:0000256" key="1">
    <source>
        <dbReference type="SAM" id="MobiDB-lite"/>
    </source>
</evidence>
<accession>A0ABQ0UMF5</accession>
<name>A0ABQ0UMF5_9MICO</name>
<comment type="caution">
    <text evidence="2">The sequence shown here is derived from an EMBL/GenBank/DDBJ whole genome shotgun (WGS) entry which is preliminary data.</text>
</comment>
<organism evidence="2 3">
    <name type="scientific">Frigoribacterium faeni</name>
    <dbReference type="NCBI Taxonomy" id="145483"/>
    <lineage>
        <taxon>Bacteria</taxon>
        <taxon>Bacillati</taxon>
        <taxon>Actinomycetota</taxon>
        <taxon>Actinomycetes</taxon>
        <taxon>Micrococcales</taxon>
        <taxon>Microbacteriaceae</taxon>
        <taxon>Frigoribacterium</taxon>
    </lineage>
</organism>
<keyword evidence="3" id="KW-1185">Reference proteome</keyword>
<reference evidence="2 3" key="1">
    <citation type="submission" date="2019-07" db="EMBL/GenBank/DDBJ databases">
        <title>Whole genome shotgun sequence of Frigoribacterium faeni NBRC 103066.</title>
        <authorList>
            <person name="Hosoyama A."/>
            <person name="Uohara A."/>
            <person name="Ohji S."/>
            <person name="Ichikawa N."/>
        </authorList>
    </citation>
    <scope>NUCLEOTIDE SEQUENCE [LARGE SCALE GENOMIC DNA]</scope>
    <source>
        <strain evidence="2 3">NBRC 103066</strain>
    </source>
</reference>
<dbReference type="Gene3D" id="2.60.40.10">
    <property type="entry name" value="Immunoglobulins"/>
    <property type="match status" value="3"/>
</dbReference>
<dbReference type="InterPro" id="IPR013783">
    <property type="entry name" value="Ig-like_fold"/>
</dbReference>
<evidence type="ECO:0000313" key="2">
    <source>
        <dbReference type="EMBL" id="GEK82672.1"/>
    </source>
</evidence>
<evidence type="ECO:0008006" key="4">
    <source>
        <dbReference type="Google" id="ProtNLM"/>
    </source>
</evidence>
<proteinExistence type="predicted"/>
<dbReference type="Proteomes" id="UP000321154">
    <property type="component" value="Unassembled WGS sequence"/>
</dbReference>
<dbReference type="EMBL" id="BJUV01000007">
    <property type="protein sequence ID" value="GEK82672.1"/>
    <property type="molecule type" value="Genomic_DNA"/>
</dbReference>
<protein>
    <recommendedName>
        <fullName evidence="4">Alpha-amylase</fullName>
    </recommendedName>
</protein>
<gene>
    <name evidence="2" type="ORF">FFA01_09810</name>
</gene>